<feature type="region of interest" description="Disordered" evidence="1">
    <location>
        <begin position="219"/>
        <end position="257"/>
    </location>
</feature>
<feature type="compositionally biased region" description="Low complexity" evidence="1">
    <location>
        <begin position="344"/>
        <end position="354"/>
    </location>
</feature>
<comment type="caution">
    <text evidence="2">The sequence shown here is derived from an EMBL/GenBank/DDBJ whole genome shotgun (WGS) entry which is preliminary data.</text>
</comment>
<keyword evidence="3" id="KW-1185">Reference proteome</keyword>
<feature type="compositionally biased region" description="Low complexity" evidence="1">
    <location>
        <begin position="227"/>
        <end position="254"/>
    </location>
</feature>
<accession>A0ABN9SI14</accession>
<evidence type="ECO:0000313" key="3">
    <source>
        <dbReference type="Proteomes" id="UP001189429"/>
    </source>
</evidence>
<evidence type="ECO:0000313" key="2">
    <source>
        <dbReference type="EMBL" id="CAK0831339.1"/>
    </source>
</evidence>
<feature type="region of interest" description="Disordered" evidence="1">
    <location>
        <begin position="395"/>
        <end position="427"/>
    </location>
</feature>
<feature type="compositionally biased region" description="Basic and acidic residues" evidence="1">
    <location>
        <begin position="451"/>
        <end position="464"/>
    </location>
</feature>
<proteinExistence type="predicted"/>
<dbReference type="EMBL" id="CAUYUJ010011203">
    <property type="protein sequence ID" value="CAK0831339.1"/>
    <property type="molecule type" value="Genomic_DNA"/>
</dbReference>
<feature type="compositionally biased region" description="Gly residues" evidence="1">
    <location>
        <begin position="106"/>
        <end position="119"/>
    </location>
</feature>
<dbReference type="Proteomes" id="UP001189429">
    <property type="component" value="Unassembled WGS sequence"/>
</dbReference>
<feature type="region of interest" description="Disordered" evidence="1">
    <location>
        <begin position="18"/>
        <end position="48"/>
    </location>
</feature>
<sequence>MLRQRARRSNELFERGYMRDLSGRGAPRALGGAASARSLSDRLTPRQQQQLGVLRRRLEASLLPGAAASPERSAVIAPPSGAARPLPAGAPPEGRRSARAAVPPQGAGGPAAGTPGGSGRPDAQELLLHTSSTQGESHFAGASSRPVRADADSPFPLLSAASPPFALRAAEQPRLSQLDVLHVQRSCPLAAEAPLAILLPSGAALGSGRPQAALEATLPERPPQAEPALAPWMPGGPMAPAAARASGRGSVGAWPLEAPADPRRRLRAVTEAIHQLLGPDLCAHGRGLPPRGGPPPPAAAAAPRGAAVLRSCKAAVISQADALADAVLQHVLGDTVGALNGLPGLGLRPSSGPGTPRPRAPERAAGGGGLAQRAARDAAAELVELEESLARCYSASAGSGPPRPAGAGGAVARRAGSEGGGRPAAPEEGLARCRWAVVAAGAGGAGAQRAGPREEEGRRARCRGEAGGGCSRGQHRGGRWPWGEEAPELWPAALPAERVRQLERYRTRFAHHCVATRESGIDRGWPGDAASTATWVIWPYLADSIAMAAVEGAIEDVHAALERHVDEMVSREIGAVI</sequence>
<feature type="region of interest" description="Disordered" evidence="1">
    <location>
        <begin position="65"/>
        <end position="123"/>
    </location>
</feature>
<evidence type="ECO:0000256" key="1">
    <source>
        <dbReference type="SAM" id="MobiDB-lite"/>
    </source>
</evidence>
<feature type="compositionally biased region" description="Low complexity" evidence="1">
    <location>
        <begin position="77"/>
        <end position="87"/>
    </location>
</feature>
<feature type="region of interest" description="Disordered" evidence="1">
    <location>
        <begin position="344"/>
        <end position="373"/>
    </location>
</feature>
<gene>
    <name evidence="2" type="ORF">PCOR1329_LOCUS29673</name>
</gene>
<reference evidence="2" key="1">
    <citation type="submission" date="2023-10" db="EMBL/GenBank/DDBJ databases">
        <authorList>
            <person name="Chen Y."/>
            <person name="Shah S."/>
            <person name="Dougan E. K."/>
            <person name="Thang M."/>
            <person name="Chan C."/>
        </authorList>
    </citation>
    <scope>NUCLEOTIDE SEQUENCE [LARGE SCALE GENOMIC DNA]</scope>
</reference>
<organism evidence="2 3">
    <name type="scientific">Prorocentrum cordatum</name>
    <dbReference type="NCBI Taxonomy" id="2364126"/>
    <lineage>
        <taxon>Eukaryota</taxon>
        <taxon>Sar</taxon>
        <taxon>Alveolata</taxon>
        <taxon>Dinophyceae</taxon>
        <taxon>Prorocentrales</taxon>
        <taxon>Prorocentraceae</taxon>
        <taxon>Prorocentrum</taxon>
    </lineage>
</organism>
<name>A0ABN9SI14_9DINO</name>
<protein>
    <submittedName>
        <fullName evidence="2">Uncharacterized protein</fullName>
    </submittedName>
</protein>
<feature type="region of interest" description="Disordered" evidence="1">
    <location>
        <begin position="443"/>
        <end position="478"/>
    </location>
</feature>
<feature type="compositionally biased region" description="Low complexity" evidence="1">
    <location>
        <begin position="23"/>
        <end position="38"/>
    </location>
</feature>